<feature type="transmembrane region" description="Helical" evidence="8">
    <location>
        <begin position="443"/>
        <end position="462"/>
    </location>
</feature>
<keyword evidence="5 8" id="KW-0812">Transmembrane</keyword>
<protein>
    <submittedName>
        <fullName evidence="9">Iron(III) ABC transporter, permease protein</fullName>
    </submittedName>
</protein>
<dbReference type="STRING" id="1322246.BN4_11223"/>
<evidence type="ECO:0000256" key="3">
    <source>
        <dbReference type="ARBA" id="ARBA00022448"/>
    </source>
</evidence>
<sequence>MKTRHLTGLAIVALLLAIVSLQIDTSVAFLGQLRVLLHPETAESYGEINFLYAQLPRMCITLLVGAVLGLVGSLMQQLTQNNLTSPLTLGTSSGAWLALIIVNIWFPAWIADYSAVAAMAGALVAFGFIVFITGMNNMTGLPLVVSGMVVNILLGSITTGMVLLNEEFAQNIFMWGAGDLAQNGWEWLLWLLPRLSVALFILFFAPRLLTLMRLGHKGAASRGLAVIPTFLLLMTLGIWLVSASITAVGVIGFIGLLTPNIARAMGARSPRMELFASLFLGSALLLTTDMLSIVVGVWLEEVVPSGIAAATIGAPALLWFSRRRLKAQDSLNISLNRHRLKISPITVAALILTLVCGMTLYTFIQIEGQQWHWGLPAAYQWFLRWPRLLTAFSAGIGLALAGTLLQRLINNPLASPDILGVSSGATFALVLASLFFGQSMLSTHWATALTGSAVVLGALLLLGRRHHYAPASLILTGIAITALLEALVQFCLAKGTADSYQILLWLGGSTYRVTQNQAVILAVSISILFMLGLSLSRWLTLITVGRDFANSRGLGTQQASLILLILVAMLCAFVTATMGPVSFVGLIAPHMAVMLGAQQARSQIVISSLVGGTLMIWADWLGQVALYPTQIAAGIIVSIIGGIYFLGLMLGQRFMAGKMKI</sequence>
<accession>M1WLU3</accession>
<dbReference type="OrthoDB" id="9782305at2"/>
<feature type="transmembrane region" description="Helical" evidence="8">
    <location>
        <begin position="245"/>
        <end position="262"/>
    </location>
</feature>
<keyword evidence="3" id="KW-0813">Transport</keyword>
<evidence type="ECO:0000313" key="9">
    <source>
        <dbReference type="EMBL" id="CCH48460.1"/>
    </source>
</evidence>
<dbReference type="BioCyc" id="DPIE1322246:BN4_RS06135-MONOMER"/>
<dbReference type="RefSeq" id="WP_015414508.1">
    <property type="nucleotide sequence ID" value="NC_020409.1"/>
</dbReference>
<organism evidence="9 10">
    <name type="scientific">Pseudodesulfovibrio piezophilus (strain DSM 21447 / JCM 15486 / C1TLV30)</name>
    <name type="common">Desulfovibrio piezophilus</name>
    <dbReference type="NCBI Taxonomy" id="1322246"/>
    <lineage>
        <taxon>Bacteria</taxon>
        <taxon>Pseudomonadati</taxon>
        <taxon>Thermodesulfobacteriota</taxon>
        <taxon>Desulfovibrionia</taxon>
        <taxon>Desulfovibrionales</taxon>
        <taxon>Desulfovibrionaceae</taxon>
    </lineage>
</organism>
<feature type="transmembrane region" description="Helical" evidence="8">
    <location>
        <begin position="518"/>
        <end position="539"/>
    </location>
</feature>
<comment type="similarity">
    <text evidence="2">Belongs to the binding-protein-dependent transport system permease family. FecCD subfamily.</text>
</comment>
<feature type="transmembrane region" description="Helical" evidence="8">
    <location>
        <begin position="141"/>
        <end position="164"/>
    </location>
</feature>
<proteinExistence type="inferred from homology"/>
<keyword evidence="6 8" id="KW-1133">Transmembrane helix</keyword>
<dbReference type="AlphaFoldDB" id="M1WLU3"/>
<evidence type="ECO:0000313" key="10">
    <source>
        <dbReference type="Proteomes" id="UP000011724"/>
    </source>
</evidence>
<keyword evidence="7 8" id="KW-0472">Membrane</keyword>
<keyword evidence="10" id="KW-1185">Reference proteome</keyword>
<evidence type="ECO:0000256" key="7">
    <source>
        <dbReference type="ARBA" id="ARBA00023136"/>
    </source>
</evidence>
<evidence type="ECO:0000256" key="4">
    <source>
        <dbReference type="ARBA" id="ARBA00022475"/>
    </source>
</evidence>
<dbReference type="NCBIfam" id="NF007866">
    <property type="entry name" value="PRK10577.1-2"/>
    <property type="match status" value="1"/>
</dbReference>
<dbReference type="GO" id="GO:0022857">
    <property type="term" value="F:transmembrane transporter activity"/>
    <property type="evidence" value="ECO:0007669"/>
    <property type="project" value="InterPro"/>
</dbReference>
<dbReference type="Proteomes" id="UP000011724">
    <property type="component" value="Chromosome"/>
</dbReference>
<evidence type="ECO:0000256" key="5">
    <source>
        <dbReference type="ARBA" id="ARBA00022692"/>
    </source>
</evidence>
<feature type="transmembrane region" description="Helical" evidence="8">
    <location>
        <begin position="52"/>
        <end position="75"/>
    </location>
</feature>
<name>M1WLU3_PSEP2</name>
<feature type="transmembrane region" description="Helical" evidence="8">
    <location>
        <begin position="384"/>
        <end position="405"/>
    </location>
</feature>
<dbReference type="InterPro" id="IPR037294">
    <property type="entry name" value="ABC_BtuC-like"/>
</dbReference>
<dbReference type="eggNOG" id="COG0609">
    <property type="taxonomic scope" value="Bacteria"/>
</dbReference>
<dbReference type="GO" id="GO:0005886">
    <property type="term" value="C:plasma membrane"/>
    <property type="evidence" value="ECO:0007669"/>
    <property type="project" value="UniProtKB-SubCell"/>
</dbReference>
<feature type="transmembrane region" description="Helical" evidence="8">
    <location>
        <begin position="559"/>
        <end position="588"/>
    </location>
</feature>
<dbReference type="KEGG" id="dpi:BN4_11223"/>
<evidence type="ECO:0000256" key="6">
    <source>
        <dbReference type="ARBA" id="ARBA00022989"/>
    </source>
</evidence>
<reference evidence="10" key="2">
    <citation type="journal article" date="2013" name="Stand. Genomic Sci.">
        <title>Complete genome sequence of Desulfocapsa sulfexigens, a marine deltaproteobacterium specialized in disproportionating inorganic sulfur compounds.</title>
        <authorList>
            <person name="Finster K.W."/>
            <person name="Kjeldsen K.U."/>
            <person name="Kube M."/>
            <person name="Reinhardt R."/>
            <person name="Mussmann M."/>
            <person name="Amann R."/>
            <person name="Schreiber L."/>
        </authorList>
    </citation>
    <scope>NUCLEOTIDE SEQUENCE [LARGE SCALE GENOMIC DNA]</scope>
    <source>
        <strain evidence="10">DSM 10523 / SB164P1</strain>
    </source>
</reference>
<dbReference type="Pfam" id="PF01032">
    <property type="entry name" value="FecCD"/>
    <property type="match status" value="2"/>
</dbReference>
<feature type="transmembrane region" description="Helical" evidence="8">
    <location>
        <begin position="417"/>
        <end position="437"/>
    </location>
</feature>
<dbReference type="PANTHER" id="PTHR30472">
    <property type="entry name" value="FERRIC ENTEROBACTIN TRANSPORT SYSTEM PERMEASE PROTEIN"/>
    <property type="match status" value="1"/>
</dbReference>
<reference evidence="9 10" key="1">
    <citation type="journal article" date="2013" name="PLoS ONE">
        <title>The first genomic and proteomic characterization of a deep-sea sulfate reducer: insights into the piezophilic lifestyle of Desulfovibrio piezophilus.</title>
        <authorList>
            <person name="Pradel N."/>
            <person name="Ji B."/>
            <person name="Gimenez G."/>
            <person name="Talla E."/>
            <person name="Lenoble P."/>
            <person name="Garel M."/>
            <person name="Tamburini C."/>
            <person name="Fourquet P."/>
            <person name="Lebrun R."/>
            <person name="Bertin P."/>
            <person name="Denis Y."/>
            <person name="Pophillat M."/>
            <person name="Barbe V."/>
            <person name="Ollivier B."/>
            <person name="Dolla A."/>
        </authorList>
    </citation>
    <scope>NUCLEOTIDE SEQUENCE [LARGE SCALE GENOMIC DNA]</scope>
    <source>
        <strain evidence="10">DSM 10523 / SB164P1</strain>
    </source>
</reference>
<feature type="transmembrane region" description="Helical" evidence="8">
    <location>
        <begin position="274"/>
        <end position="296"/>
    </location>
</feature>
<feature type="transmembrane region" description="Helical" evidence="8">
    <location>
        <begin position="113"/>
        <end position="134"/>
    </location>
</feature>
<dbReference type="PANTHER" id="PTHR30472:SF37">
    <property type="entry name" value="FE(3+) DICITRATE TRANSPORT SYSTEM PERMEASE PROTEIN FECD-RELATED"/>
    <property type="match status" value="1"/>
</dbReference>
<dbReference type="EMBL" id="FO203427">
    <property type="protein sequence ID" value="CCH48460.1"/>
    <property type="molecule type" value="Genomic_DNA"/>
</dbReference>
<dbReference type="CDD" id="cd06550">
    <property type="entry name" value="TM_ABC_iron-siderophores_like"/>
    <property type="match status" value="2"/>
</dbReference>
<evidence type="ECO:0000256" key="1">
    <source>
        <dbReference type="ARBA" id="ARBA00004651"/>
    </source>
</evidence>
<feature type="transmembrane region" description="Helical" evidence="8">
    <location>
        <begin position="187"/>
        <end position="209"/>
    </location>
</feature>
<feature type="transmembrane region" description="Helical" evidence="8">
    <location>
        <begin position="342"/>
        <end position="364"/>
    </location>
</feature>
<feature type="transmembrane region" description="Helical" evidence="8">
    <location>
        <begin position="221"/>
        <end position="239"/>
    </location>
</feature>
<dbReference type="GO" id="GO:0033214">
    <property type="term" value="P:siderophore-iron import into cell"/>
    <property type="evidence" value="ECO:0007669"/>
    <property type="project" value="TreeGrafter"/>
</dbReference>
<gene>
    <name evidence="9" type="primary">fhuD</name>
    <name evidence="9" type="ordered locus">BN4_11223</name>
</gene>
<feature type="transmembrane region" description="Helical" evidence="8">
    <location>
        <begin position="302"/>
        <end position="321"/>
    </location>
</feature>
<keyword evidence="4" id="KW-1003">Cell membrane</keyword>
<dbReference type="HOGENOM" id="CLU_013016_7_3_7"/>
<evidence type="ECO:0000256" key="2">
    <source>
        <dbReference type="ARBA" id="ARBA00007935"/>
    </source>
</evidence>
<dbReference type="Gene3D" id="1.10.3470.10">
    <property type="entry name" value="ABC transporter involved in vitamin B12 uptake, BtuC"/>
    <property type="match status" value="2"/>
</dbReference>
<evidence type="ECO:0000256" key="8">
    <source>
        <dbReference type="SAM" id="Phobius"/>
    </source>
</evidence>
<dbReference type="SUPFAM" id="SSF81345">
    <property type="entry name" value="ABC transporter involved in vitamin B12 uptake, BtuC"/>
    <property type="match status" value="2"/>
</dbReference>
<comment type="subcellular location">
    <subcellularLocation>
        <location evidence="1">Cell membrane</location>
        <topology evidence="1">Multi-pass membrane protein</topology>
    </subcellularLocation>
</comment>
<dbReference type="PATRIC" id="fig|879567.3.peg.1267"/>
<feature type="transmembrane region" description="Helical" evidence="8">
    <location>
        <begin position="630"/>
        <end position="651"/>
    </location>
</feature>
<dbReference type="InterPro" id="IPR000522">
    <property type="entry name" value="ABC_transptr_permease_BtuC"/>
</dbReference>
<feature type="transmembrane region" description="Helical" evidence="8">
    <location>
        <begin position="87"/>
        <end position="107"/>
    </location>
</feature>